<dbReference type="Pfam" id="PF14023">
    <property type="entry name" value="Bestrophin-like"/>
    <property type="match status" value="1"/>
</dbReference>
<dbReference type="RefSeq" id="WP_230730522.1">
    <property type="nucleotide sequence ID" value="NZ_JAJNDB010000001.1"/>
</dbReference>
<dbReference type="InterPro" id="IPR025333">
    <property type="entry name" value="DUF4239"/>
</dbReference>
<sequence length="258" mass="27950">MTGLPIWLSGILLIVVPPAVVVGLQIGMRRRWPVLRDGEQNEVAGFIIAVVGVIYAVLLAFVVIVSWENFSHAEQVVGDEASALRTIYRDSGAFPPQVREELHDTVRRYAAAVVETEWPAMARGEPGSPEVTHIIDETSQTLANLPVGTPSQQQYQGIEADRFNDLVTARSQRVDFVEQGVPSVLWIALVVGAVVTIGFTMIFALSSTVLHTLMTASLTALIGVLMFVAVAIDHPFSGDVAVDPAPLERVLSDFGQPR</sequence>
<feature type="transmembrane region" description="Helical" evidence="1">
    <location>
        <begin position="6"/>
        <end position="24"/>
    </location>
</feature>
<feature type="transmembrane region" description="Helical" evidence="1">
    <location>
        <begin position="45"/>
        <end position="67"/>
    </location>
</feature>
<keyword evidence="1" id="KW-1133">Transmembrane helix</keyword>
<protein>
    <submittedName>
        <fullName evidence="2">DUF4239 domain-containing protein</fullName>
    </submittedName>
</protein>
<feature type="transmembrane region" description="Helical" evidence="1">
    <location>
        <begin position="184"/>
        <end position="205"/>
    </location>
</feature>
<proteinExistence type="predicted"/>
<evidence type="ECO:0000313" key="2">
    <source>
        <dbReference type="EMBL" id="MCD2192857.1"/>
    </source>
</evidence>
<evidence type="ECO:0000256" key="1">
    <source>
        <dbReference type="SAM" id="Phobius"/>
    </source>
</evidence>
<organism evidence="2 3">
    <name type="scientific">Actinomycetospora endophytica</name>
    <dbReference type="NCBI Taxonomy" id="2291215"/>
    <lineage>
        <taxon>Bacteria</taxon>
        <taxon>Bacillati</taxon>
        <taxon>Actinomycetota</taxon>
        <taxon>Actinomycetes</taxon>
        <taxon>Pseudonocardiales</taxon>
        <taxon>Pseudonocardiaceae</taxon>
        <taxon>Actinomycetospora</taxon>
    </lineage>
</organism>
<reference evidence="2 3" key="1">
    <citation type="submission" date="2021-11" db="EMBL/GenBank/DDBJ databases">
        <title>Draft genome sequence of Actinomycetospora sp. SF1 isolated from the rhizosphere soil.</title>
        <authorList>
            <person name="Duangmal K."/>
            <person name="Chantavorakit T."/>
        </authorList>
    </citation>
    <scope>NUCLEOTIDE SEQUENCE [LARGE SCALE GENOMIC DNA]</scope>
    <source>
        <strain evidence="2 3">TBRC 5722</strain>
    </source>
</reference>
<accession>A0ABS8P3M2</accession>
<dbReference type="Proteomes" id="UP001199469">
    <property type="component" value="Unassembled WGS sequence"/>
</dbReference>
<dbReference type="EMBL" id="JAJNDB010000001">
    <property type="protein sequence ID" value="MCD2192857.1"/>
    <property type="molecule type" value="Genomic_DNA"/>
</dbReference>
<name>A0ABS8P3M2_9PSEU</name>
<keyword evidence="3" id="KW-1185">Reference proteome</keyword>
<evidence type="ECO:0000313" key="3">
    <source>
        <dbReference type="Proteomes" id="UP001199469"/>
    </source>
</evidence>
<keyword evidence="1" id="KW-0812">Transmembrane</keyword>
<feature type="transmembrane region" description="Helical" evidence="1">
    <location>
        <begin position="212"/>
        <end position="232"/>
    </location>
</feature>
<comment type="caution">
    <text evidence="2">The sequence shown here is derived from an EMBL/GenBank/DDBJ whole genome shotgun (WGS) entry which is preliminary data.</text>
</comment>
<gene>
    <name evidence="2" type="ORF">LQ327_05575</name>
</gene>
<keyword evidence="1" id="KW-0472">Membrane</keyword>